<gene>
    <name evidence="6" type="ORF">SAMN02745664_10221</name>
</gene>
<evidence type="ECO:0000259" key="5">
    <source>
        <dbReference type="PROSITE" id="PS51898"/>
    </source>
</evidence>
<name>A0A1N7DPW9_9GAMM</name>
<dbReference type="Gene3D" id="3.30.160.390">
    <property type="entry name" value="Integrase, DNA-binding domain"/>
    <property type="match status" value="1"/>
</dbReference>
<keyword evidence="7" id="KW-1185">Reference proteome</keyword>
<proteinExistence type="inferred from homology"/>
<dbReference type="SUPFAM" id="SSF56349">
    <property type="entry name" value="DNA breaking-rejoining enzymes"/>
    <property type="match status" value="1"/>
</dbReference>
<dbReference type="AlphaFoldDB" id="A0A1N7DPW9"/>
<dbReference type="InterPro" id="IPR038488">
    <property type="entry name" value="Integrase_DNA-bd_sf"/>
</dbReference>
<dbReference type="InterPro" id="IPR053876">
    <property type="entry name" value="Phage_int_M"/>
</dbReference>
<dbReference type="Gene3D" id="1.10.150.130">
    <property type="match status" value="1"/>
</dbReference>
<dbReference type="InterPro" id="IPR013762">
    <property type="entry name" value="Integrase-like_cat_sf"/>
</dbReference>
<dbReference type="GO" id="GO:0003677">
    <property type="term" value="F:DNA binding"/>
    <property type="evidence" value="ECO:0007669"/>
    <property type="project" value="UniProtKB-KW"/>
</dbReference>
<dbReference type="InterPro" id="IPR050808">
    <property type="entry name" value="Phage_Integrase"/>
</dbReference>
<dbReference type="PANTHER" id="PTHR30629:SF2">
    <property type="entry name" value="PROPHAGE INTEGRASE INTS-RELATED"/>
    <property type="match status" value="1"/>
</dbReference>
<dbReference type="GO" id="GO:0006310">
    <property type="term" value="P:DNA recombination"/>
    <property type="evidence" value="ECO:0007669"/>
    <property type="project" value="UniProtKB-KW"/>
</dbReference>
<evidence type="ECO:0000256" key="2">
    <source>
        <dbReference type="ARBA" id="ARBA00022908"/>
    </source>
</evidence>
<keyword evidence="2" id="KW-0229">DNA integration</keyword>
<dbReference type="Proteomes" id="UP000187495">
    <property type="component" value="Unassembled WGS sequence"/>
</dbReference>
<keyword evidence="3" id="KW-0238">DNA-binding</keyword>
<evidence type="ECO:0000256" key="3">
    <source>
        <dbReference type="ARBA" id="ARBA00023125"/>
    </source>
</evidence>
<dbReference type="InterPro" id="IPR010998">
    <property type="entry name" value="Integrase_recombinase_N"/>
</dbReference>
<organism evidence="6 7">
    <name type="scientific">Moraxella cuniculi DSM 21768</name>
    <dbReference type="NCBI Taxonomy" id="1122245"/>
    <lineage>
        <taxon>Bacteria</taxon>
        <taxon>Pseudomonadati</taxon>
        <taxon>Pseudomonadota</taxon>
        <taxon>Gammaproteobacteria</taxon>
        <taxon>Moraxellales</taxon>
        <taxon>Moraxellaceae</taxon>
        <taxon>Moraxella</taxon>
    </lineage>
</organism>
<evidence type="ECO:0000256" key="1">
    <source>
        <dbReference type="ARBA" id="ARBA00008857"/>
    </source>
</evidence>
<dbReference type="InterPro" id="IPR002104">
    <property type="entry name" value="Integrase_catalytic"/>
</dbReference>
<evidence type="ECO:0000313" key="6">
    <source>
        <dbReference type="EMBL" id="SIR77880.1"/>
    </source>
</evidence>
<evidence type="ECO:0000256" key="4">
    <source>
        <dbReference type="ARBA" id="ARBA00023172"/>
    </source>
</evidence>
<dbReference type="Pfam" id="PF22022">
    <property type="entry name" value="Phage_int_M"/>
    <property type="match status" value="1"/>
</dbReference>
<evidence type="ECO:0000313" key="7">
    <source>
        <dbReference type="Proteomes" id="UP000187495"/>
    </source>
</evidence>
<dbReference type="PROSITE" id="PS51898">
    <property type="entry name" value="TYR_RECOMBINASE"/>
    <property type="match status" value="1"/>
</dbReference>
<dbReference type="EMBL" id="FTNU01000002">
    <property type="protein sequence ID" value="SIR77880.1"/>
    <property type="molecule type" value="Genomic_DNA"/>
</dbReference>
<accession>A0A1N7DPW9</accession>
<dbReference type="Gene3D" id="1.10.443.10">
    <property type="entry name" value="Intergrase catalytic core"/>
    <property type="match status" value="1"/>
</dbReference>
<reference evidence="6" key="1">
    <citation type="submission" date="2017-01" db="EMBL/GenBank/DDBJ databases">
        <authorList>
            <person name="Mah S.A."/>
            <person name="Swanson W.J."/>
            <person name="Moy G.W."/>
            <person name="Vacquier V.D."/>
        </authorList>
    </citation>
    <scope>NUCLEOTIDE SEQUENCE [LARGE SCALE GENOMIC DNA]</scope>
    <source>
        <strain evidence="6">DSM 21768</strain>
    </source>
</reference>
<sequence length="403" mass="46286">MARTTKPLSATEVAKAQPREKLYRLYDGNGLVLNILPSGTKTWYLQYKHPYTQKSDMYKIGNYPATTLSDARKICQDCHALLAQNIDPKQHAKHQAEVKRIALANDFRSVFNEWLKTRDYATTTINKLQTYTAELLAVIGNKPVDQITVMDCMAVLRPIERSGHLEKLKKIRSLINQTMAYAIATGRAQHNPAVSLTGVFKSPKKKHNPAILDEARLGEMVQAMDGYHGSFVTKKCLMFSLYTFARQGEIRNLKFDDIDFDTGTWHYTPSKTASSTQVQLSTPLSTQALEIIRQLRDHHRGDYVFVSPNTTLRPISEGLVNRALRRLDIGKHEQTAHGFRAIARTLLEEKFKYDYRMIEMQLGHQVRDSNGRAYNRVKWIDERRQMLQTWADFIDELKNKPLD</sequence>
<dbReference type="GO" id="GO:0015074">
    <property type="term" value="P:DNA integration"/>
    <property type="evidence" value="ECO:0007669"/>
    <property type="project" value="UniProtKB-KW"/>
</dbReference>
<keyword evidence="4" id="KW-0233">DNA recombination</keyword>
<dbReference type="Pfam" id="PF13356">
    <property type="entry name" value="Arm-DNA-bind_3"/>
    <property type="match status" value="1"/>
</dbReference>
<comment type="similarity">
    <text evidence="1">Belongs to the 'phage' integrase family.</text>
</comment>
<dbReference type="RefSeq" id="WP_076554521.1">
    <property type="nucleotide sequence ID" value="NZ_FTNU01000002.1"/>
</dbReference>
<dbReference type="Pfam" id="PF00589">
    <property type="entry name" value="Phage_integrase"/>
    <property type="match status" value="1"/>
</dbReference>
<dbReference type="PANTHER" id="PTHR30629">
    <property type="entry name" value="PROPHAGE INTEGRASE"/>
    <property type="match status" value="1"/>
</dbReference>
<protein>
    <submittedName>
        <fullName evidence="6">Integrase</fullName>
    </submittedName>
</protein>
<dbReference type="InterPro" id="IPR025166">
    <property type="entry name" value="Integrase_DNA_bind_dom"/>
</dbReference>
<dbReference type="CDD" id="cd00801">
    <property type="entry name" value="INT_P4_C"/>
    <property type="match status" value="1"/>
</dbReference>
<feature type="domain" description="Tyr recombinase" evidence="5">
    <location>
        <begin position="207"/>
        <end position="388"/>
    </location>
</feature>
<dbReference type="InterPro" id="IPR011010">
    <property type="entry name" value="DNA_brk_join_enz"/>
</dbReference>